<evidence type="ECO:0000313" key="2">
    <source>
        <dbReference type="EMBL" id="TCD71429.1"/>
    </source>
</evidence>
<comment type="caution">
    <text evidence="2">The sequence shown here is derived from an EMBL/GenBank/DDBJ whole genome shotgun (WGS) entry which is preliminary data.</text>
</comment>
<dbReference type="Proteomes" id="UP000292702">
    <property type="component" value="Unassembled WGS sequence"/>
</dbReference>
<dbReference type="EMBL" id="RWJN01000006">
    <property type="protein sequence ID" value="TCD71429.1"/>
    <property type="molecule type" value="Genomic_DNA"/>
</dbReference>
<evidence type="ECO:0000313" key="3">
    <source>
        <dbReference type="Proteomes" id="UP000292702"/>
    </source>
</evidence>
<proteinExistence type="predicted"/>
<reference evidence="2 3" key="1">
    <citation type="submission" date="2018-11" db="EMBL/GenBank/DDBJ databases">
        <title>Genome assembly of Steccherinum ochraceum LE-BIN_3174, the white-rot fungus of the Steccherinaceae family (The Residual Polyporoid clade, Polyporales, Basidiomycota).</title>
        <authorList>
            <person name="Fedorova T.V."/>
            <person name="Glazunova O.A."/>
            <person name="Landesman E.O."/>
            <person name="Moiseenko K.V."/>
            <person name="Psurtseva N.V."/>
            <person name="Savinova O.S."/>
            <person name="Shakhova N.V."/>
            <person name="Tyazhelova T.V."/>
            <person name="Vasina D.V."/>
        </authorList>
    </citation>
    <scope>NUCLEOTIDE SEQUENCE [LARGE SCALE GENOMIC DNA]</scope>
    <source>
        <strain evidence="2 3">LE-BIN_3174</strain>
    </source>
</reference>
<organism evidence="2 3">
    <name type="scientific">Steccherinum ochraceum</name>
    <dbReference type="NCBI Taxonomy" id="92696"/>
    <lineage>
        <taxon>Eukaryota</taxon>
        <taxon>Fungi</taxon>
        <taxon>Dikarya</taxon>
        <taxon>Basidiomycota</taxon>
        <taxon>Agaricomycotina</taxon>
        <taxon>Agaricomycetes</taxon>
        <taxon>Polyporales</taxon>
        <taxon>Steccherinaceae</taxon>
        <taxon>Steccherinum</taxon>
    </lineage>
</organism>
<dbReference type="OrthoDB" id="3205170at2759"/>
<gene>
    <name evidence="2" type="ORF">EIP91_010135</name>
</gene>
<feature type="region of interest" description="Disordered" evidence="1">
    <location>
        <begin position="1"/>
        <end position="26"/>
    </location>
</feature>
<feature type="compositionally biased region" description="Polar residues" evidence="1">
    <location>
        <begin position="1"/>
        <end position="12"/>
    </location>
</feature>
<name>A0A4R0RYQ2_9APHY</name>
<dbReference type="AlphaFoldDB" id="A0A4R0RYQ2"/>
<sequence>MYRPHTQPTIHSSDTDETADDVSSLSYDPEYDELEQPLHGYPFELGQSVWVRPTRRWYRGHIVKVVKLDSRSRKGVLGCWSYQVRFRGNLKASFDPLMGSIKPITPRFTELIRSSGQDVSDSE</sequence>
<accession>A0A4R0RYQ2</accession>
<evidence type="ECO:0000256" key="1">
    <source>
        <dbReference type="SAM" id="MobiDB-lite"/>
    </source>
</evidence>
<protein>
    <submittedName>
        <fullName evidence="2">Uncharacterized protein</fullName>
    </submittedName>
</protein>
<keyword evidence="3" id="KW-1185">Reference proteome</keyword>